<name>A0A0D0E6X7_9AGAM</name>
<accession>A0A0D0E6X7</accession>
<dbReference type="EC" id="3.4.19.12" evidence="3"/>
<evidence type="ECO:0000256" key="9">
    <source>
        <dbReference type="ARBA" id="ARBA00023163"/>
    </source>
</evidence>
<evidence type="ECO:0000256" key="4">
    <source>
        <dbReference type="ARBA" id="ARBA00022670"/>
    </source>
</evidence>
<keyword evidence="10" id="KW-0539">Nucleus</keyword>
<evidence type="ECO:0000256" key="2">
    <source>
        <dbReference type="ARBA" id="ARBA00004123"/>
    </source>
</evidence>
<keyword evidence="7" id="KW-0788">Thiol protease</keyword>
<feature type="compositionally biased region" description="Basic and acidic residues" evidence="12">
    <location>
        <begin position="474"/>
        <end position="484"/>
    </location>
</feature>
<evidence type="ECO:0000256" key="5">
    <source>
        <dbReference type="ARBA" id="ARBA00022786"/>
    </source>
</evidence>
<evidence type="ECO:0000256" key="11">
    <source>
        <dbReference type="PROSITE-ProRule" id="PRU00331"/>
    </source>
</evidence>
<reference evidence="15" key="2">
    <citation type="submission" date="2015-01" db="EMBL/GenBank/DDBJ databases">
        <title>Evolutionary Origins and Diversification of the Mycorrhizal Mutualists.</title>
        <authorList>
            <consortium name="DOE Joint Genome Institute"/>
            <consortium name="Mycorrhizal Genomics Consortium"/>
            <person name="Kohler A."/>
            <person name="Kuo A."/>
            <person name="Nagy L.G."/>
            <person name="Floudas D."/>
            <person name="Copeland A."/>
            <person name="Barry K.W."/>
            <person name="Cichocki N."/>
            <person name="Veneault-Fourrey C."/>
            <person name="LaButti K."/>
            <person name="Lindquist E.A."/>
            <person name="Lipzen A."/>
            <person name="Lundell T."/>
            <person name="Morin E."/>
            <person name="Murat C."/>
            <person name="Riley R."/>
            <person name="Ohm R."/>
            <person name="Sun H."/>
            <person name="Tunlid A."/>
            <person name="Henrissat B."/>
            <person name="Grigoriev I.V."/>
            <person name="Hibbett D.S."/>
            <person name="Martin F."/>
        </authorList>
    </citation>
    <scope>NUCLEOTIDE SEQUENCE [LARGE SCALE GENOMIC DNA]</scope>
    <source>
        <strain evidence="15">Ve08.2h10</strain>
    </source>
</reference>
<feature type="domain" description="Josephin" evidence="13">
    <location>
        <begin position="8"/>
        <end position="184"/>
    </location>
</feature>
<dbReference type="HOGENOM" id="CLU_031228_4_1_1"/>
<keyword evidence="5" id="KW-0833">Ubl conjugation pathway</keyword>
<dbReference type="AlphaFoldDB" id="A0A0D0E6X7"/>
<feature type="compositionally biased region" description="Low complexity" evidence="12">
    <location>
        <begin position="186"/>
        <end position="204"/>
    </location>
</feature>
<comment type="caution">
    <text evidence="11">Lacks conserved residue(s) required for the propagation of feature annotation.</text>
</comment>
<evidence type="ECO:0000256" key="7">
    <source>
        <dbReference type="ARBA" id="ARBA00022807"/>
    </source>
</evidence>
<evidence type="ECO:0000313" key="14">
    <source>
        <dbReference type="EMBL" id="KIK93580.1"/>
    </source>
</evidence>
<dbReference type="Proteomes" id="UP000054538">
    <property type="component" value="Unassembled WGS sequence"/>
</dbReference>
<keyword evidence="6" id="KW-0378">Hydrolase</keyword>
<dbReference type="STRING" id="930991.A0A0D0E6X7"/>
<dbReference type="PRINTS" id="PR01233">
    <property type="entry name" value="JOSEPHIN"/>
</dbReference>
<dbReference type="Gene3D" id="1.10.287.10">
    <property type="entry name" value="S15/NS1, RNA-binding"/>
    <property type="match status" value="1"/>
</dbReference>
<evidence type="ECO:0000259" key="13">
    <source>
        <dbReference type="PROSITE" id="PS50957"/>
    </source>
</evidence>
<feature type="region of interest" description="Disordered" evidence="12">
    <location>
        <begin position="180"/>
        <end position="204"/>
    </location>
</feature>
<keyword evidence="9" id="KW-0804">Transcription</keyword>
<feature type="region of interest" description="Disordered" evidence="12">
    <location>
        <begin position="327"/>
        <end position="349"/>
    </location>
</feature>
<dbReference type="PANTHER" id="PTHR14159:SF0">
    <property type="entry name" value="ATAXIN-3-RELATED"/>
    <property type="match status" value="1"/>
</dbReference>
<dbReference type="GO" id="GO:0016579">
    <property type="term" value="P:protein deubiquitination"/>
    <property type="evidence" value="ECO:0007669"/>
    <property type="project" value="InterPro"/>
</dbReference>
<feature type="compositionally biased region" description="Acidic residues" evidence="12">
    <location>
        <begin position="454"/>
        <end position="464"/>
    </location>
</feature>
<dbReference type="EMBL" id="KN825173">
    <property type="protein sequence ID" value="KIK93580.1"/>
    <property type="molecule type" value="Genomic_DNA"/>
</dbReference>
<feature type="region of interest" description="Disordered" evidence="12">
    <location>
        <begin position="235"/>
        <end position="295"/>
    </location>
</feature>
<dbReference type="PROSITE" id="PS50957">
    <property type="entry name" value="JOSEPHIN"/>
    <property type="match status" value="1"/>
</dbReference>
<keyword evidence="15" id="KW-1185">Reference proteome</keyword>
<dbReference type="Gene3D" id="3.90.70.40">
    <property type="match status" value="1"/>
</dbReference>
<organism evidence="14 15">
    <name type="scientific">Paxillus rubicundulus Ve08.2h10</name>
    <dbReference type="NCBI Taxonomy" id="930991"/>
    <lineage>
        <taxon>Eukaryota</taxon>
        <taxon>Fungi</taxon>
        <taxon>Dikarya</taxon>
        <taxon>Basidiomycota</taxon>
        <taxon>Agaricomycotina</taxon>
        <taxon>Agaricomycetes</taxon>
        <taxon>Agaricomycetidae</taxon>
        <taxon>Boletales</taxon>
        <taxon>Paxilineae</taxon>
        <taxon>Paxillaceae</taxon>
        <taxon>Paxillus</taxon>
    </lineage>
</organism>
<evidence type="ECO:0000256" key="6">
    <source>
        <dbReference type="ARBA" id="ARBA00022801"/>
    </source>
</evidence>
<protein>
    <recommendedName>
        <fullName evidence="3">ubiquitinyl hydrolase 1</fullName>
        <ecNumber evidence="3">3.4.19.12</ecNumber>
    </recommendedName>
</protein>
<keyword evidence="8" id="KW-0805">Transcription regulation</keyword>
<gene>
    <name evidence="14" type="ORF">PAXRUDRAFT_828825</name>
</gene>
<evidence type="ECO:0000256" key="3">
    <source>
        <dbReference type="ARBA" id="ARBA00012759"/>
    </source>
</evidence>
<dbReference type="PANTHER" id="PTHR14159">
    <property type="entry name" value="ATAXIN-3-RELATED"/>
    <property type="match status" value="1"/>
</dbReference>
<dbReference type="InParanoid" id="A0A0D0E6X7"/>
<sequence length="493" mass="54521">MAGLEGLIPIIYHEKQQSGSMLCAQHALNSLLQGNYFTAPDLSELARNLDHLEHAYDEETRGQGSANMDDTGFFSVQVLENALDVWGLGLVRWRSEAMKSDQSHPHTHLAFVLNHDQHWYTLRRFGHSAENCHWFNLDSSRPSPQWIGKTYLGMFLQQAERDGYSVFVIVPFDPQAPLPHSDADDLASTLPEPSSASSATASQSHTLFSETGFEDEDMDLQAALQASLMGGIGGGTSSRGGAFDMPGSYPPPLIPSERTFPGFLPESTASATESRSRRSGPSIPLNQDPYGNADVDPVAASIERNRIIMERMRREQEMALREQYEEEISRFDQAPRRSSAPQQDGDEVPQRAIERTLAEHRAGGGQDNIERDYSDDSDYEDYEAVPAAGPSARVVDRVYDDDDEVFQAALRASLETVPVGFTVPPSPPPPQPRRLTNIPLTNAPVNVGQHTEESEIGSETETDAQDSNVLNPEAQREVGVEEMRRRRLARFGG</sequence>
<feature type="region of interest" description="Disordered" evidence="12">
    <location>
        <begin position="421"/>
        <end position="493"/>
    </location>
</feature>
<dbReference type="Pfam" id="PF02099">
    <property type="entry name" value="Josephin"/>
    <property type="match status" value="1"/>
</dbReference>
<evidence type="ECO:0000313" key="15">
    <source>
        <dbReference type="Proteomes" id="UP000054538"/>
    </source>
</evidence>
<comment type="catalytic activity">
    <reaction evidence="1">
        <text>Thiol-dependent hydrolysis of ester, thioester, amide, peptide and isopeptide bonds formed by the C-terminal Gly of ubiquitin (a 76-residue protein attached to proteins as an intracellular targeting signal).</text>
        <dbReference type="EC" id="3.4.19.12"/>
    </reaction>
</comment>
<dbReference type="GO" id="GO:0004843">
    <property type="term" value="F:cysteine-type deubiquitinase activity"/>
    <property type="evidence" value="ECO:0007669"/>
    <property type="project" value="UniProtKB-EC"/>
</dbReference>
<reference evidence="14 15" key="1">
    <citation type="submission" date="2014-04" db="EMBL/GenBank/DDBJ databases">
        <authorList>
            <consortium name="DOE Joint Genome Institute"/>
            <person name="Kuo A."/>
            <person name="Kohler A."/>
            <person name="Jargeat P."/>
            <person name="Nagy L.G."/>
            <person name="Floudas D."/>
            <person name="Copeland A."/>
            <person name="Barry K.W."/>
            <person name="Cichocki N."/>
            <person name="Veneault-Fourrey C."/>
            <person name="LaButti K."/>
            <person name="Lindquist E.A."/>
            <person name="Lipzen A."/>
            <person name="Lundell T."/>
            <person name="Morin E."/>
            <person name="Murat C."/>
            <person name="Sun H."/>
            <person name="Tunlid A."/>
            <person name="Henrissat B."/>
            <person name="Grigoriev I.V."/>
            <person name="Hibbett D.S."/>
            <person name="Martin F."/>
            <person name="Nordberg H.P."/>
            <person name="Cantor M.N."/>
            <person name="Hua S.X."/>
        </authorList>
    </citation>
    <scope>NUCLEOTIDE SEQUENCE [LARGE SCALE GENOMIC DNA]</scope>
    <source>
        <strain evidence="14 15">Ve08.2h10</strain>
    </source>
</reference>
<dbReference type="SMART" id="SM01246">
    <property type="entry name" value="Josephin"/>
    <property type="match status" value="1"/>
</dbReference>
<dbReference type="InterPro" id="IPR033865">
    <property type="entry name" value="Ataxin-3"/>
</dbReference>
<proteinExistence type="predicted"/>
<dbReference type="InterPro" id="IPR006155">
    <property type="entry name" value="Josephin"/>
</dbReference>
<dbReference type="OrthoDB" id="10063692at2759"/>
<comment type="subcellular location">
    <subcellularLocation>
        <location evidence="2">Nucleus</location>
    </subcellularLocation>
</comment>
<evidence type="ECO:0000256" key="8">
    <source>
        <dbReference type="ARBA" id="ARBA00023015"/>
    </source>
</evidence>
<evidence type="ECO:0000256" key="12">
    <source>
        <dbReference type="SAM" id="MobiDB-lite"/>
    </source>
</evidence>
<evidence type="ECO:0000256" key="1">
    <source>
        <dbReference type="ARBA" id="ARBA00000707"/>
    </source>
</evidence>
<dbReference type="GO" id="GO:0005634">
    <property type="term" value="C:nucleus"/>
    <property type="evidence" value="ECO:0007669"/>
    <property type="project" value="UniProtKB-SubCell"/>
</dbReference>
<dbReference type="GO" id="GO:0006508">
    <property type="term" value="P:proteolysis"/>
    <property type="evidence" value="ECO:0007669"/>
    <property type="project" value="UniProtKB-KW"/>
</dbReference>
<evidence type="ECO:0000256" key="10">
    <source>
        <dbReference type="ARBA" id="ARBA00023242"/>
    </source>
</evidence>
<keyword evidence="4" id="KW-0645">Protease</keyword>